<proteinExistence type="predicted"/>
<dbReference type="PANTHER" id="PTHR11412">
    <property type="entry name" value="MACROGLOBULIN / COMPLEMENT"/>
    <property type="match status" value="1"/>
</dbReference>
<dbReference type="Pfam" id="PF07703">
    <property type="entry name" value="A2M_BRD"/>
    <property type="match status" value="1"/>
</dbReference>
<dbReference type="PANTHER" id="PTHR11412:SF166">
    <property type="entry name" value="NTR DOMAIN-CONTAINING PROTEIN"/>
    <property type="match status" value="1"/>
</dbReference>
<dbReference type="Gene3D" id="2.60.40.1930">
    <property type="match status" value="1"/>
</dbReference>
<sequence length="569" mass="63979">MLHANGKPAALEAFYLTIDGSRSEEYRTNTHGHYLAEIPVAEKNVTRRKIKVYASKFAKCETELNLQPYTGDSQIVVEKLDRQGNPFIQARTNINTNQVGNYSGILLLITARGKIVKTKYFPPSNDPGFKLEQDVIDKVSPAGRVLAFYVHNDQLVADSSIFHVDAKCREQLELMPKAPMLRPGQTSKLTVKGPSGMWVGFNIIDKALLLLNNNNVLKVDKIFMEMEAHDLGCGAGGGTNSEEIFKNAGLTILTNAFVNEERIRRDKTECAANQRKRRAVLDENGCYYGVNPVCCEQGVQYAFDVIYKYETDKQHFKPDLSEPVPYIECYSKARKLAETYKDKVPSKCPLAFYEACFVTMTAELRDSEFATGRSILTVQDQYKLDVEQLAEYGVRDMKIRRNFETSFFFEEHMIGDQGFTTNLTYRDSITEWTIQAIGISEKTGACIAVPKEVNAFKEFFIQVDLPYKVTRKENFNVKVTVFNYIDSQKDARVYLKGVDALCYSAAPGQHSPPQSITLPPNGAKTITFPMIPLEAGTFPIIVSAFVTSDITPNADMVEKKLLVVVVFPY</sequence>
<dbReference type="SMART" id="SM01359">
    <property type="entry name" value="A2M_N_2"/>
    <property type="match status" value="1"/>
</dbReference>
<dbReference type="InterPro" id="IPR001599">
    <property type="entry name" value="Macroglobln_a2"/>
</dbReference>
<evidence type="ECO:0000259" key="2">
    <source>
        <dbReference type="SMART" id="SM01360"/>
    </source>
</evidence>
<accession>A0A9D4J8F8</accession>
<dbReference type="SUPFAM" id="SSF81296">
    <property type="entry name" value="E set domains"/>
    <property type="match status" value="1"/>
</dbReference>
<dbReference type="InterPro" id="IPR014756">
    <property type="entry name" value="Ig_E-set"/>
</dbReference>
<dbReference type="InterPro" id="IPR013783">
    <property type="entry name" value="Ig-like_fold"/>
</dbReference>
<gene>
    <name evidence="3" type="ORF">DPMN_153654</name>
</gene>
<feature type="domain" description="Alpha-2-macroglobulin" evidence="2">
    <location>
        <begin position="406"/>
        <end position="495"/>
    </location>
</feature>
<reference evidence="3" key="2">
    <citation type="submission" date="2020-11" db="EMBL/GenBank/DDBJ databases">
        <authorList>
            <person name="McCartney M.A."/>
            <person name="Auch B."/>
            <person name="Kono T."/>
            <person name="Mallez S."/>
            <person name="Becker A."/>
            <person name="Gohl D.M."/>
            <person name="Silverstein K.A.T."/>
            <person name="Koren S."/>
            <person name="Bechman K.B."/>
            <person name="Herman A."/>
            <person name="Abrahante J.E."/>
            <person name="Garbe J."/>
        </authorList>
    </citation>
    <scope>NUCLEOTIDE SEQUENCE</scope>
    <source>
        <strain evidence="3">Duluth1</strain>
        <tissue evidence="3">Whole animal</tissue>
    </source>
</reference>
<protein>
    <submittedName>
        <fullName evidence="3">Uncharacterized protein</fullName>
    </submittedName>
</protein>
<reference evidence="3" key="1">
    <citation type="journal article" date="2019" name="bioRxiv">
        <title>The Genome of the Zebra Mussel, Dreissena polymorpha: A Resource for Invasive Species Research.</title>
        <authorList>
            <person name="McCartney M.A."/>
            <person name="Auch B."/>
            <person name="Kono T."/>
            <person name="Mallez S."/>
            <person name="Zhang Y."/>
            <person name="Obille A."/>
            <person name="Becker A."/>
            <person name="Abrahante J.E."/>
            <person name="Garbe J."/>
            <person name="Badalamenti J.P."/>
            <person name="Herman A."/>
            <person name="Mangelson H."/>
            <person name="Liachko I."/>
            <person name="Sullivan S."/>
            <person name="Sone E.D."/>
            <person name="Koren S."/>
            <person name="Silverstein K.A.T."/>
            <person name="Beckman K.B."/>
            <person name="Gohl D.M."/>
        </authorList>
    </citation>
    <scope>NUCLEOTIDE SEQUENCE</scope>
    <source>
        <strain evidence="3">Duluth1</strain>
        <tissue evidence="3">Whole animal</tissue>
    </source>
</reference>
<dbReference type="EMBL" id="JAIWYP010000007">
    <property type="protein sequence ID" value="KAH3800029.1"/>
    <property type="molecule type" value="Genomic_DNA"/>
</dbReference>
<dbReference type="Gene3D" id="2.20.130.20">
    <property type="match status" value="1"/>
</dbReference>
<feature type="domain" description="Alpha-2-macroglobulin bait region" evidence="1">
    <location>
        <begin position="75"/>
        <end position="211"/>
    </location>
</feature>
<dbReference type="Pfam" id="PF00207">
    <property type="entry name" value="A2M"/>
    <property type="match status" value="1"/>
</dbReference>
<name>A0A9D4J8F8_DREPO</name>
<keyword evidence="4" id="KW-1185">Reference proteome</keyword>
<evidence type="ECO:0000313" key="4">
    <source>
        <dbReference type="Proteomes" id="UP000828390"/>
    </source>
</evidence>
<dbReference type="Gene3D" id="1.20.50.70">
    <property type="match status" value="1"/>
</dbReference>
<dbReference type="Gene3D" id="1.20.91.20">
    <property type="entry name" value="Anaphylotoxins (complement system)"/>
    <property type="match status" value="1"/>
</dbReference>
<dbReference type="SMART" id="SM01360">
    <property type="entry name" value="A2M"/>
    <property type="match status" value="1"/>
</dbReference>
<dbReference type="InterPro" id="IPR050473">
    <property type="entry name" value="A2M/Complement_sys"/>
</dbReference>
<evidence type="ECO:0000259" key="1">
    <source>
        <dbReference type="SMART" id="SM01359"/>
    </source>
</evidence>
<dbReference type="AlphaFoldDB" id="A0A9D4J8F8"/>
<dbReference type="GO" id="GO:0004866">
    <property type="term" value="F:endopeptidase inhibitor activity"/>
    <property type="evidence" value="ECO:0007669"/>
    <property type="project" value="InterPro"/>
</dbReference>
<dbReference type="InterPro" id="IPR011625">
    <property type="entry name" value="A2M_N_BRD"/>
</dbReference>
<evidence type="ECO:0000313" key="3">
    <source>
        <dbReference type="EMBL" id="KAH3800029.1"/>
    </source>
</evidence>
<comment type="caution">
    <text evidence="3">The sequence shown here is derived from an EMBL/GenBank/DDBJ whole genome shotgun (WGS) entry which is preliminary data.</text>
</comment>
<dbReference type="Gene3D" id="2.60.40.10">
    <property type="entry name" value="Immunoglobulins"/>
    <property type="match status" value="1"/>
</dbReference>
<dbReference type="Proteomes" id="UP000828390">
    <property type="component" value="Unassembled WGS sequence"/>
</dbReference>
<organism evidence="3 4">
    <name type="scientific">Dreissena polymorpha</name>
    <name type="common">Zebra mussel</name>
    <name type="synonym">Mytilus polymorpha</name>
    <dbReference type="NCBI Taxonomy" id="45954"/>
    <lineage>
        <taxon>Eukaryota</taxon>
        <taxon>Metazoa</taxon>
        <taxon>Spiralia</taxon>
        <taxon>Lophotrochozoa</taxon>
        <taxon>Mollusca</taxon>
        <taxon>Bivalvia</taxon>
        <taxon>Autobranchia</taxon>
        <taxon>Heteroconchia</taxon>
        <taxon>Euheterodonta</taxon>
        <taxon>Imparidentia</taxon>
        <taxon>Neoheterodontei</taxon>
        <taxon>Myida</taxon>
        <taxon>Dreissenoidea</taxon>
        <taxon>Dreissenidae</taxon>
        <taxon>Dreissena</taxon>
    </lineage>
</organism>